<dbReference type="CDD" id="cd18870">
    <property type="entry name" value="NUDIX_AcylCoAdiphos_Nudt19"/>
    <property type="match status" value="1"/>
</dbReference>
<keyword evidence="6" id="KW-0464">Manganese</keyword>
<evidence type="ECO:0000256" key="6">
    <source>
        <dbReference type="ARBA" id="ARBA00023211"/>
    </source>
</evidence>
<evidence type="ECO:0000256" key="1">
    <source>
        <dbReference type="ARBA" id="ARBA00001936"/>
    </source>
</evidence>
<evidence type="ECO:0000256" key="2">
    <source>
        <dbReference type="ARBA" id="ARBA00001946"/>
    </source>
</evidence>
<evidence type="ECO:0000256" key="4">
    <source>
        <dbReference type="ARBA" id="ARBA00022801"/>
    </source>
</evidence>
<keyword evidence="4 8" id="KW-0378">Hydrolase</keyword>
<organism evidence="8 9">
    <name type="scientific">Arsenicicoccus bolidensis</name>
    <dbReference type="NCBI Taxonomy" id="229480"/>
    <lineage>
        <taxon>Bacteria</taxon>
        <taxon>Bacillati</taxon>
        <taxon>Actinomycetota</taxon>
        <taxon>Actinomycetes</taxon>
        <taxon>Micrococcales</taxon>
        <taxon>Intrasporangiaceae</taxon>
        <taxon>Arsenicicoccus</taxon>
    </lineage>
</organism>
<evidence type="ECO:0000256" key="3">
    <source>
        <dbReference type="ARBA" id="ARBA00022723"/>
    </source>
</evidence>
<name>A0ABS9Q2S4_9MICO</name>
<accession>A0ABS9Q2S4</accession>
<evidence type="ECO:0000259" key="7">
    <source>
        <dbReference type="PROSITE" id="PS51462"/>
    </source>
</evidence>
<dbReference type="InterPro" id="IPR000086">
    <property type="entry name" value="NUDIX_hydrolase_dom"/>
</dbReference>
<dbReference type="Gene3D" id="3.90.79.10">
    <property type="entry name" value="Nucleoside Triphosphate Pyrophosphohydrolase"/>
    <property type="match status" value="1"/>
</dbReference>
<keyword evidence="3" id="KW-0479">Metal-binding</keyword>
<sequence>MGDQGGVVRDFPAGGLGTRARAWLDGDAEVRRHQVPRYAATVQLVRDASVSGAADDESSCGVEVFMLRRVASMAFAPRMMVFPGGGVDPRDADPALVAEHWAGPSPASWAARMDCPDDVAQQLVVAAVREVFEECGVLLAGPDETTVVEDVRDAGWHADRVALEARELSFTELLRRRGLVLRSDLLSYRAHWVTPEFEPRRYDTAFFAALLPVGQVPDDATSEADAAGWWRPADVLAGARDGSVLMLPPTLVAVEQLAGAASSASFVAEEPLVWSISPDLVEDDEGRIWMRARVPDTGARS</sequence>
<comment type="caution">
    <text evidence="8">The sequence shown here is derived from an EMBL/GenBank/DDBJ whole genome shotgun (WGS) entry which is preliminary data.</text>
</comment>
<dbReference type="SUPFAM" id="SSF55811">
    <property type="entry name" value="Nudix"/>
    <property type="match status" value="1"/>
</dbReference>
<reference evidence="8 9" key="1">
    <citation type="submission" date="2022-02" db="EMBL/GenBank/DDBJ databases">
        <title>Uncovering new skin microbiome diversity through culturing and metagenomics.</title>
        <authorList>
            <person name="Conlan S."/>
            <person name="Deming C."/>
            <person name="Nisc Comparative Sequencing Program N."/>
            <person name="Segre J.A."/>
        </authorList>
    </citation>
    <scope>NUCLEOTIDE SEQUENCE [LARGE SCALE GENOMIC DNA]</scope>
    <source>
        <strain evidence="8 9">ACRQZ</strain>
    </source>
</reference>
<comment type="cofactor">
    <cofactor evidence="2">
        <name>Mg(2+)</name>
        <dbReference type="ChEBI" id="CHEBI:18420"/>
    </cofactor>
</comment>
<comment type="cofactor">
    <cofactor evidence="1">
        <name>Mn(2+)</name>
        <dbReference type="ChEBI" id="CHEBI:29035"/>
    </cofactor>
</comment>
<evidence type="ECO:0000313" key="8">
    <source>
        <dbReference type="EMBL" id="MCG7322169.1"/>
    </source>
</evidence>
<dbReference type="PROSITE" id="PS51462">
    <property type="entry name" value="NUDIX"/>
    <property type="match status" value="1"/>
</dbReference>
<feature type="domain" description="Nudix hydrolase" evidence="7">
    <location>
        <begin position="45"/>
        <end position="252"/>
    </location>
</feature>
<dbReference type="EMBL" id="JAKRCV010000027">
    <property type="protein sequence ID" value="MCG7322169.1"/>
    <property type="molecule type" value="Genomic_DNA"/>
</dbReference>
<dbReference type="PANTHER" id="PTHR12318:SF0">
    <property type="entry name" value="ACYL-COENZYME A DIPHOSPHATASE NUDT19"/>
    <property type="match status" value="1"/>
</dbReference>
<dbReference type="GO" id="GO:0016787">
    <property type="term" value="F:hydrolase activity"/>
    <property type="evidence" value="ECO:0007669"/>
    <property type="project" value="UniProtKB-KW"/>
</dbReference>
<dbReference type="Proteomes" id="UP001521931">
    <property type="component" value="Unassembled WGS sequence"/>
</dbReference>
<dbReference type="InterPro" id="IPR015797">
    <property type="entry name" value="NUDIX_hydrolase-like_dom_sf"/>
</dbReference>
<evidence type="ECO:0000256" key="5">
    <source>
        <dbReference type="ARBA" id="ARBA00022842"/>
    </source>
</evidence>
<gene>
    <name evidence="8" type="ORF">MHL29_09755</name>
</gene>
<dbReference type="PANTHER" id="PTHR12318">
    <property type="entry name" value="TESTOSTERONE-REGULATED PROTEIN RP2"/>
    <property type="match status" value="1"/>
</dbReference>
<keyword evidence="5" id="KW-0460">Magnesium</keyword>
<proteinExistence type="predicted"/>
<dbReference type="InterPro" id="IPR039121">
    <property type="entry name" value="NUDT19"/>
</dbReference>
<protein>
    <submittedName>
        <fullName evidence="8">NUDIX hydrolase</fullName>
    </submittedName>
</protein>
<evidence type="ECO:0000313" key="9">
    <source>
        <dbReference type="Proteomes" id="UP001521931"/>
    </source>
</evidence>
<keyword evidence="9" id="KW-1185">Reference proteome</keyword>
<dbReference type="RefSeq" id="WP_239264261.1">
    <property type="nucleotide sequence ID" value="NZ_JAKRCV010000027.1"/>
</dbReference>